<dbReference type="EMBL" id="AVFL01000044">
    <property type="protein sequence ID" value="EWY36388.1"/>
    <property type="molecule type" value="Genomic_DNA"/>
</dbReference>
<protein>
    <submittedName>
        <fullName evidence="1">Uncharacterized protein</fullName>
    </submittedName>
</protein>
<evidence type="ECO:0000313" key="2">
    <source>
        <dbReference type="Proteomes" id="UP000019486"/>
    </source>
</evidence>
<dbReference type="AlphaFoldDB" id="W9GY31"/>
<dbReference type="STRING" id="1385369.N825_26955"/>
<proteinExistence type="predicted"/>
<dbReference type="Proteomes" id="UP000019486">
    <property type="component" value="Unassembled WGS sequence"/>
</dbReference>
<sequence>MDVTWAHQAVTDGAWIKGRTMYEIMMDCPGSLPVSSIPVDEIRVDTKNPIAFRLADTHVSAAEGGA</sequence>
<organism evidence="1 2">
    <name type="scientific">Skermanella stibiiresistens SB22</name>
    <dbReference type="NCBI Taxonomy" id="1385369"/>
    <lineage>
        <taxon>Bacteria</taxon>
        <taxon>Pseudomonadati</taxon>
        <taxon>Pseudomonadota</taxon>
        <taxon>Alphaproteobacteria</taxon>
        <taxon>Rhodospirillales</taxon>
        <taxon>Azospirillaceae</taxon>
        <taxon>Skermanella</taxon>
    </lineage>
</organism>
<comment type="caution">
    <text evidence="1">The sequence shown here is derived from an EMBL/GenBank/DDBJ whole genome shotgun (WGS) entry which is preliminary data.</text>
</comment>
<accession>W9GY31</accession>
<reference evidence="1 2" key="1">
    <citation type="submission" date="2013-08" db="EMBL/GenBank/DDBJ databases">
        <title>The genome sequence of Skermanella stibiiresistens.</title>
        <authorList>
            <person name="Zhu W."/>
            <person name="Wang G."/>
        </authorList>
    </citation>
    <scope>NUCLEOTIDE SEQUENCE [LARGE SCALE GENOMIC DNA]</scope>
    <source>
        <strain evidence="1 2">SB22</strain>
    </source>
</reference>
<gene>
    <name evidence="1" type="ORF">N825_26955</name>
</gene>
<evidence type="ECO:0000313" key="1">
    <source>
        <dbReference type="EMBL" id="EWY36388.1"/>
    </source>
</evidence>
<keyword evidence="2" id="KW-1185">Reference proteome</keyword>
<name>W9GY31_9PROT</name>